<dbReference type="PANTHER" id="PTHR23409">
    <property type="entry name" value="RIBONUCLEOSIDE-DIPHOSPHATE REDUCTASE SMALL CHAIN"/>
    <property type="match status" value="1"/>
</dbReference>
<evidence type="ECO:0000256" key="1">
    <source>
        <dbReference type="ARBA" id="ARBA00009303"/>
    </source>
</evidence>
<dbReference type="Proteomes" id="UP000306102">
    <property type="component" value="Unassembled WGS sequence"/>
</dbReference>
<dbReference type="GO" id="GO:0016491">
    <property type="term" value="F:oxidoreductase activity"/>
    <property type="evidence" value="ECO:0007669"/>
    <property type="project" value="InterPro"/>
</dbReference>
<dbReference type="Gene3D" id="1.10.620.20">
    <property type="entry name" value="Ribonucleotide Reductase, subunit A"/>
    <property type="match status" value="2"/>
</dbReference>
<proteinExistence type="inferred from homology"/>
<dbReference type="PROSITE" id="PS00368">
    <property type="entry name" value="RIBORED_SMALL"/>
    <property type="match status" value="1"/>
</dbReference>
<evidence type="ECO:0000313" key="4">
    <source>
        <dbReference type="EMBL" id="THG19097.1"/>
    </source>
</evidence>
<keyword evidence="3" id="KW-0472">Membrane</keyword>
<evidence type="ECO:0000256" key="3">
    <source>
        <dbReference type="SAM" id="Phobius"/>
    </source>
</evidence>
<comment type="similarity">
    <text evidence="1">Belongs to the ribonucleoside diphosphate reductase small chain family.</text>
</comment>
<reference evidence="4 5" key="1">
    <citation type="journal article" date="2018" name="Proc. Natl. Acad. Sci. U.S.A.">
        <title>Draft genome sequence of Camellia sinensis var. sinensis provides insights into the evolution of the tea genome and tea quality.</title>
        <authorList>
            <person name="Wei C."/>
            <person name="Yang H."/>
            <person name="Wang S."/>
            <person name="Zhao J."/>
            <person name="Liu C."/>
            <person name="Gao L."/>
            <person name="Xia E."/>
            <person name="Lu Y."/>
            <person name="Tai Y."/>
            <person name="She G."/>
            <person name="Sun J."/>
            <person name="Cao H."/>
            <person name="Tong W."/>
            <person name="Gao Q."/>
            <person name="Li Y."/>
            <person name="Deng W."/>
            <person name="Jiang X."/>
            <person name="Wang W."/>
            <person name="Chen Q."/>
            <person name="Zhang S."/>
            <person name="Li H."/>
            <person name="Wu J."/>
            <person name="Wang P."/>
            <person name="Li P."/>
            <person name="Shi C."/>
            <person name="Zheng F."/>
            <person name="Jian J."/>
            <person name="Huang B."/>
            <person name="Shan D."/>
            <person name="Shi M."/>
            <person name="Fang C."/>
            <person name="Yue Y."/>
            <person name="Li F."/>
            <person name="Li D."/>
            <person name="Wei S."/>
            <person name="Han B."/>
            <person name="Jiang C."/>
            <person name="Yin Y."/>
            <person name="Xia T."/>
            <person name="Zhang Z."/>
            <person name="Bennetzen J.L."/>
            <person name="Zhao S."/>
            <person name="Wan X."/>
        </authorList>
    </citation>
    <scope>NUCLEOTIDE SEQUENCE [LARGE SCALE GENOMIC DNA]</scope>
    <source>
        <strain evidence="5">cv. Shuchazao</strain>
        <tissue evidence="4">Leaf</tissue>
    </source>
</reference>
<dbReference type="InterPro" id="IPR033909">
    <property type="entry name" value="RNR_small"/>
</dbReference>
<dbReference type="SUPFAM" id="SSF47240">
    <property type="entry name" value="Ferritin-like"/>
    <property type="match status" value="2"/>
</dbReference>
<keyword evidence="5" id="KW-1185">Reference proteome</keyword>
<organism evidence="4 5">
    <name type="scientific">Camellia sinensis var. sinensis</name>
    <name type="common">China tea</name>
    <dbReference type="NCBI Taxonomy" id="542762"/>
    <lineage>
        <taxon>Eukaryota</taxon>
        <taxon>Viridiplantae</taxon>
        <taxon>Streptophyta</taxon>
        <taxon>Embryophyta</taxon>
        <taxon>Tracheophyta</taxon>
        <taxon>Spermatophyta</taxon>
        <taxon>Magnoliopsida</taxon>
        <taxon>eudicotyledons</taxon>
        <taxon>Gunneridae</taxon>
        <taxon>Pentapetalae</taxon>
        <taxon>asterids</taxon>
        <taxon>Ericales</taxon>
        <taxon>Theaceae</taxon>
        <taxon>Camellia</taxon>
    </lineage>
</organism>
<dbReference type="AlphaFoldDB" id="A0A4V3WQ65"/>
<dbReference type="InterPro" id="IPR009078">
    <property type="entry name" value="Ferritin-like_SF"/>
</dbReference>
<dbReference type="InterPro" id="IPR030475">
    <property type="entry name" value="RNR_small_AS"/>
</dbReference>
<feature type="transmembrane region" description="Helical" evidence="3">
    <location>
        <begin position="365"/>
        <end position="386"/>
    </location>
</feature>
<comment type="caution">
    <text evidence="4">The sequence shown here is derived from an EMBL/GenBank/DDBJ whole genome shotgun (WGS) entry which is preliminary data.</text>
</comment>
<dbReference type="GO" id="GO:0009263">
    <property type="term" value="P:deoxyribonucleotide biosynthetic process"/>
    <property type="evidence" value="ECO:0007669"/>
    <property type="project" value="InterPro"/>
</dbReference>
<keyword evidence="3" id="KW-0812">Transmembrane</keyword>
<gene>
    <name evidence="4" type="ORF">TEA_027663</name>
</gene>
<dbReference type="PANTHER" id="PTHR23409:SF35">
    <property type="entry name" value="RIBONUCLEOSIDE-DIPHOSPHATE REDUCTASE SMALL CHAIN A"/>
    <property type="match status" value="1"/>
</dbReference>
<evidence type="ECO:0000256" key="2">
    <source>
        <dbReference type="SAM" id="MobiDB-lite"/>
    </source>
</evidence>
<dbReference type="InterPro" id="IPR012348">
    <property type="entry name" value="RNR-like"/>
</dbReference>
<dbReference type="Pfam" id="PF00268">
    <property type="entry name" value="Ribonuc_red_sm"/>
    <property type="match status" value="1"/>
</dbReference>
<keyword evidence="3" id="KW-1133">Transmembrane helix</keyword>
<protein>
    <submittedName>
        <fullName evidence="4">Uncharacterized protein</fullName>
    </submittedName>
</protein>
<sequence length="498" mass="56572">MIDLKFDVINLRPEVLDAKDDDGGIEWRCVDENDRDSENDDSHGHCGSRNGDNGVDGGDGGATEQEIKLGFLRQWFTFKRASELEDVLGNGDDFRANAITWKQSDGVALFGRGQLEDKEEEGGGEEEPILMEKSQRFCMFPIRYPQLWEMYKKSQASFWTELLVSSQGRSHDSRHWGGWPSLSLWKHYLSGGGKYGNGIAIPLVLLVLVIAEEVDLSQDVQQWDSLSNSEKHFVSHVLAFFATSDGIVLENLAARFLNDVQIPEARAFYGFQIAMENVHSEMYSLLLETYIRDSREKHRLFNAIENIPCVAQKAKWALDWIQSNHTCLCSFCALKLFLVSPTHLQKDLLPLHALKEYFSQGEMRVSTAILLVYYTGGFAAVLIVTCKQLQWQKVHHIVHKAVEIETQFVCEALPCALIGMNSTLMSQYIKFVADRLLVALQCHTKYNVENPFDWMEFISLQGKANFFERRVGDYQKASVMSGLQDGAKNFAFTLDEDF</sequence>
<feature type="region of interest" description="Disordered" evidence="2">
    <location>
        <begin position="32"/>
        <end position="61"/>
    </location>
</feature>
<dbReference type="EMBL" id="SDRB02002629">
    <property type="protein sequence ID" value="THG19097.1"/>
    <property type="molecule type" value="Genomic_DNA"/>
</dbReference>
<dbReference type="STRING" id="542762.A0A4V3WQ65"/>
<evidence type="ECO:0000313" key="5">
    <source>
        <dbReference type="Proteomes" id="UP000306102"/>
    </source>
</evidence>
<dbReference type="CDD" id="cd01049">
    <property type="entry name" value="RNRR2"/>
    <property type="match status" value="1"/>
</dbReference>
<name>A0A4V3WQ65_CAMSN</name>
<accession>A0A4V3WQ65</accession>
<dbReference type="InterPro" id="IPR000358">
    <property type="entry name" value="RNR_small_fam"/>
</dbReference>